<comment type="caution">
    <text evidence="2">The sequence shown here is derived from an EMBL/GenBank/DDBJ whole genome shotgun (WGS) entry which is preliminary data.</text>
</comment>
<evidence type="ECO:0000313" key="2">
    <source>
        <dbReference type="EMBL" id="OHA22759.1"/>
    </source>
</evidence>
<dbReference type="Proteomes" id="UP000176493">
    <property type="component" value="Unassembled WGS sequence"/>
</dbReference>
<protein>
    <submittedName>
        <fullName evidence="2">Uncharacterized protein</fullName>
    </submittedName>
</protein>
<feature type="transmembrane region" description="Helical" evidence="1">
    <location>
        <begin position="40"/>
        <end position="58"/>
    </location>
</feature>
<organism evidence="2 3">
    <name type="scientific">Candidatus Taylorbacteria bacterium RIFCSPHIGHO2_02_49_25</name>
    <dbReference type="NCBI Taxonomy" id="1802305"/>
    <lineage>
        <taxon>Bacteria</taxon>
        <taxon>Candidatus Tayloriibacteriota</taxon>
    </lineage>
</organism>
<evidence type="ECO:0000313" key="3">
    <source>
        <dbReference type="Proteomes" id="UP000176493"/>
    </source>
</evidence>
<keyword evidence="1" id="KW-1133">Transmembrane helix</keyword>
<gene>
    <name evidence="2" type="ORF">A2W52_02945</name>
</gene>
<feature type="transmembrane region" description="Helical" evidence="1">
    <location>
        <begin position="6"/>
        <end position="28"/>
    </location>
</feature>
<keyword evidence="1" id="KW-0472">Membrane</keyword>
<accession>A0A1G2MHV8</accession>
<reference evidence="2 3" key="1">
    <citation type="journal article" date="2016" name="Nat. Commun.">
        <title>Thousands of microbial genomes shed light on interconnected biogeochemical processes in an aquifer system.</title>
        <authorList>
            <person name="Anantharaman K."/>
            <person name="Brown C.T."/>
            <person name="Hug L.A."/>
            <person name="Sharon I."/>
            <person name="Castelle C.J."/>
            <person name="Probst A.J."/>
            <person name="Thomas B.C."/>
            <person name="Singh A."/>
            <person name="Wilkins M.J."/>
            <person name="Karaoz U."/>
            <person name="Brodie E.L."/>
            <person name="Williams K.H."/>
            <person name="Hubbard S.S."/>
            <person name="Banfield J.F."/>
        </authorList>
    </citation>
    <scope>NUCLEOTIDE SEQUENCE [LARGE SCALE GENOMIC DNA]</scope>
</reference>
<dbReference type="AlphaFoldDB" id="A0A1G2MHV8"/>
<dbReference type="EMBL" id="MHRJ01000020">
    <property type="protein sequence ID" value="OHA22759.1"/>
    <property type="molecule type" value="Genomic_DNA"/>
</dbReference>
<name>A0A1G2MHV8_9BACT</name>
<sequence>MKTILWATLGVLVCTAAILGILWILDIISQADALDYGGKIGSVVFIVAIASAAIVWMSRRNQQPTA</sequence>
<evidence type="ECO:0000256" key="1">
    <source>
        <dbReference type="SAM" id="Phobius"/>
    </source>
</evidence>
<proteinExistence type="predicted"/>
<keyword evidence="1" id="KW-0812">Transmembrane</keyword>